<name>A0A4U0VBW1_9PEZI</name>
<comment type="caution">
    <text evidence="2">The sequence shown here is derived from an EMBL/GenBank/DDBJ whole genome shotgun (WGS) entry which is preliminary data.</text>
</comment>
<dbReference type="OrthoDB" id="5398572at2759"/>
<evidence type="ECO:0008006" key="4">
    <source>
        <dbReference type="Google" id="ProtNLM"/>
    </source>
</evidence>
<feature type="compositionally biased region" description="Low complexity" evidence="1">
    <location>
        <begin position="18"/>
        <end position="35"/>
    </location>
</feature>
<sequence>MAKISSSARPASRQGSNAPEGAAPTAPPMTTTRTTRSQSREPQERIPTHRSVGTQKSNPKKTRGLGTVTENGAEEDDLEALALAAEQKAALSADVVRRESGYSGISGTTAKTTFSQEEIADLDPDMIIDVLPDLAKDASKVASLLVDDDTATRPMSLKEVRTTGSLKNKRYTYRLQSLDVHKSKLGSQAYIQPSIVSRALLGVQSISEIPNGPWRPDNILFMINMAEMLRGVVTVAGDDEELTQGVYNSLELLDAHFIQCIAGSTTESTPDREAIRLLVKIQTQLVLVRLAEFQKAPHFDPMDVITDSFFNRDADGELMYKDAGALRLTDENHVQIWDAVTKIARRLKAPFKEGIPISQAVAKLRSKNTWTQFVDEVIGYYVHRSAQLEEEIVAAGGVEQIVESMSQEIQRREDARQADMKRQSFASSGPTKGFGKSAIANMKAREKRVSEMSEVVLPASAPTGRAPVVPSMNPRLAATEAQSVDDWAPPPEDEVQDQPPVQQRVGSALDMSGFRNMQAQNAKKAKAPVRFLDRQEDIADTQQLRGVLPDQGATFRLPGRSSAPSHVMLSSAPAKRHFARVDDEPEEFEPTQDTGFQLDTRDTTAADARRRLAPRPIARMRPRTLLAASSSRTFDYEMPAASSARTSPEKKQRKNPGSAIPPPIPVADPEDGPLPPALLHKYAKTFAKHNRIAASQIKLPQKRIPWTDEEELVLASLIERKGIAWADLKKLDEMEEGNRLDRRDAEAMRVKARLMKSKILQSSLPLPENFELVPLDRKEIIKLHNLGITYEQ</sequence>
<dbReference type="AlphaFoldDB" id="A0A4U0VBW1"/>
<evidence type="ECO:0000313" key="2">
    <source>
        <dbReference type="EMBL" id="TKA46441.1"/>
    </source>
</evidence>
<feature type="region of interest" description="Disordered" evidence="1">
    <location>
        <begin position="629"/>
        <end position="673"/>
    </location>
</feature>
<protein>
    <recommendedName>
        <fullName evidence="4">Myb-like domain-containing protein</fullName>
    </recommendedName>
</protein>
<feature type="compositionally biased region" description="Pro residues" evidence="1">
    <location>
        <begin position="659"/>
        <end position="673"/>
    </location>
</feature>
<dbReference type="Proteomes" id="UP000310066">
    <property type="component" value="Unassembled WGS sequence"/>
</dbReference>
<organism evidence="2 3">
    <name type="scientific">Friedmanniomyces endolithicus</name>
    <dbReference type="NCBI Taxonomy" id="329885"/>
    <lineage>
        <taxon>Eukaryota</taxon>
        <taxon>Fungi</taxon>
        <taxon>Dikarya</taxon>
        <taxon>Ascomycota</taxon>
        <taxon>Pezizomycotina</taxon>
        <taxon>Dothideomycetes</taxon>
        <taxon>Dothideomycetidae</taxon>
        <taxon>Mycosphaerellales</taxon>
        <taxon>Teratosphaeriaceae</taxon>
        <taxon>Friedmanniomyces</taxon>
    </lineage>
</organism>
<reference evidence="2 3" key="1">
    <citation type="submission" date="2017-03" db="EMBL/GenBank/DDBJ databases">
        <title>Genomes of endolithic fungi from Antarctica.</title>
        <authorList>
            <person name="Coleine C."/>
            <person name="Masonjones S."/>
            <person name="Stajich J.E."/>
        </authorList>
    </citation>
    <scope>NUCLEOTIDE SEQUENCE [LARGE SCALE GENOMIC DNA]</scope>
    <source>
        <strain evidence="2 3">CCFEE 5311</strain>
    </source>
</reference>
<feature type="compositionally biased region" description="Polar residues" evidence="1">
    <location>
        <begin position="1"/>
        <end position="17"/>
    </location>
</feature>
<evidence type="ECO:0000313" key="3">
    <source>
        <dbReference type="Proteomes" id="UP000310066"/>
    </source>
</evidence>
<dbReference type="EMBL" id="NAJP01000008">
    <property type="protein sequence ID" value="TKA46441.1"/>
    <property type="molecule type" value="Genomic_DNA"/>
</dbReference>
<feature type="region of interest" description="Disordered" evidence="1">
    <location>
        <begin position="1"/>
        <end position="72"/>
    </location>
</feature>
<feature type="compositionally biased region" description="Basic and acidic residues" evidence="1">
    <location>
        <begin position="38"/>
        <end position="47"/>
    </location>
</feature>
<dbReference type="STRING" id="329885.A0A4U0VBW1"/>
<gene>
    <name evidence="2" type="ORF">B0A54_02273</name>
</gene>
<accession>A0A4U0VBW1</accession>
<evidence type="ECO:0000256" key="1">
    <source>
        <dbReference type="SAM" id="MobiDB-lite"/>
    </source>
</evidence>
<proteinExistence type="predicted"/>